<feature type="region of interest" description="Disordered" evidence="1">
    <location>
        <begin position="1"/>
        <end position="21"/>
    </location>
</feature>
<dbReference type="RefSeq" id="WP_083339659.1">
    <property type="nucleotide sequence ID" value="NZ_CP018863.1"/>
</dbReference>
<keyword evidence="2" id="KW-0812">Transmembrane</keyword>
<dbReference type="InterPro" id="IPR027381">
    <property type="entry name" value="LytR/CpsA/Psr_C"/>
</dbReference>
<dbReference type="Gene3D" id="3.30.70.2390">
    <property type="match status" value="1"/>
</dbReference>
<evidence type="ECO:0000313" key="4">
    <source>
        <dbReference type="EMBL" id="SDQ59458.1"/>
    </source>
</evidence>
<keyword evidence="2" id="KW-0472">Membrane</keyword>
<keyword evidence="5" id="KW-1185">Reference proteome</keyword>
<reference evidence="4 5" key="1">
    <citation type="submission" date="2016-10" db="EMBL/GenBank/DDBJ databases">
        <authorList>
            <person name="de Groot N.N."/>
        </authorList>
    </citation>
    <scope>NUCLEOTIDE SEQUENCE [LARGE SCALE GENOMIC DNA]</scope>
    <source>
        <strain evidence="4 5">DSM 20117</strain>
    </source>
</reference>
<protein>
    <submittedName>
        <fullName evidence="4">LytR cell envelope-related transcriptional attenuator</fullName>
    </submittedName>
</protein>
<dbReference type="Proteomes" id="UP000181917">
    <property type="component" value="Unassembled WGS sequence"/>
</dbReference>
<feature type="domain" description="LytR/CpsA/Psr regulator C-terminal" evidence="3">
    <location>
        <begin position="108"/>
        <end position="194"/>
    </location>
</feature>
<feature type="transmembrane region" description="Helical" evidence="2">
    <location>
        <begin position="53"/>
        <end position="77"/>
    </location>
</feature>
<organism evidence="4 5">
    <name type="scientific">Crystallibacter crystallopoietes</name>
    <dbReference type="NCBI Taxonomy" id="37928"/>
    <lineage>
        <taxon>Bacteria</taxon>
        <taxon>Bacillati</taxon>
        <taxon>Actinomycetota</taxon>
        <taxon>Actinomycetes</taxon>
        <taxon>Micrococcales</taxon>
        <taxon>Micrococcaceae</taxon>
        <taxon>Crystallibacter</taxon>
    </lineage>
</organism>
<feature type="region of interest" description="Disordered" evidence="1">
    <location>
        <begin position="203"/>
        <end position="224"/>
    </location>
</feature>
<evidence type="ECO:0000313" key="5">
    <source>
        <dbReference type="Proteomes" id="UP000181917"/>
    </source>
</evidence>
<dbReference type="AlphaFoldDB" id="A0A1H1C5I7"/>
<evidence type="ECO:0000259" key="3">
    <source>
        <dbReference type="Pfam" id="PF13399"/>
    </source>
</evidence>
<dbReference type="Pfam" id="PF13399">
    <property type="entry name" value="LytR_C"/>
    <property type="match status" value="1"/>
</dbReference>
<dbReference type="STRING" id="37928.SAMN04489742_1751"/>
<evidence type="ECO:0000256" key="1">
    <source>
        <dbReference type="SAM" id="MobiDB-lite"/>
    </source>
</evidence>
<dbReference type="OrthoDB" id="4864198at2"/>
<evidence type="ECO:0000256" key="2">
    <source>
        <dbReference type="SAM" id="Phobius"/>
    </source>
</evidence>
<proteinExistence type="predicted"/>
<accession>A0A1H1C5I7</accession>
<gene>
    <name evidence="4" type="ORF">SAMN04489742_1751</name>
</gene>
<name>A0A1H1C5I7_9MICC</name>
<keyword evidence="2" id="KW-1133">Transmembrane helix</keyword>
<dbReference type="EMBL" id="FNKH01000002">
    <property type="protein sequence ID" value="SDQ59458.1"/>
    <property type="molecule type" value="Genomic_DNA"/>
</dbReference>
<sequence length="224" mass="24181">MTKPSNLPQKPKRKPTETLRLQGRNIITEDDLDEVFPDDGDVEKPEIYSHRKILHGFVLTLLVALIIASVLTALAVVRGDLKIPGWSHTPTPEATCPAAVHEYPPNDSITVNVYNGTQEEGLAGQTSGLLAKRGYEIGEVASKRMSRTGLTAVIISGPAGEANAFNLQRNIPETEYVADQREDASVDVVLGSQFKQLVPTDSVDQTAGTLSCPRLSPEPTEAAK</sequence>